<sequence>MKSFSRYLILLLILFGLQAENVKAATVSWAGGNTTGPGGANAWSNPGNWNTGTVPTITDDVSIGAVLAFANPPVVAPTDNVSCATITFGAVATLTAVPLTVNGTLTVTGAVTVLPTLLIAFTVPLSGTGTLNCASMSVGTNGNTISALLNLTVKLSLVSTLANLNVSGNVTVNSITIGLLFIGLGEIDGGFSLVSGTTTIGGQILTQSTAFVLSTTVGVPTFSIDAATGSTATLILTNANPINTTPTSGSTYAGTIDFYNSTGTGQATVNYAYTGAGTQTVYATTGISNLDISPALYQNLVFTGTGNKQPNVLSGLLTVAGNIDNSASSPINFVTNTNTVRLTGTTQTIAGGSYVNSTLPASPIGTVFYNLTSTATTATLSGRNNIAALGTLAFLKTSNTTMNVDATATNSLTLLSNSTGDASIASLSADASAAAITATVTGTLNVQRYVKGGGGSTGPRRYMLISSPVANASASTYNLLPFFATTYITGSPGGGFDSSPQNNPSVFIYDENAPATTNPNVVTGNEFKGFNTINETVPMGNGVEFYFRGSRTGVSSSTVFVSPFPAPDNATLNFSGAVYKGAGTNGAFNASIINFPATPPTYYSSSAVTFSNNLSYASSASTKKGLNLVGNPYPSVIDLQKVYSGNSNAYRYYYMLVKNISTGANSFSTKYAVYDATNSGTPPAGASRYAVSGQGFFITSANATSTLTFNEGMKVPYSSYTSPASTSPVFNVIRNPSVVAKTLAVSPDKANNTQQVTAAAAPAAAQTNADPMPRLRLEMMKDTNILNTADIAFDKNSSAKFVPGEDAPYIAASGQGDFFYSQSADSVGCFVNYTGNLEKLRRINLFIAFSNFGQYKITSPIKSNIDERYTIYLKDKYTNDSLDVVHNPVYTFNVDQNAASYPRDRFYLSIGIAPGHEYKLLGFSGSKVTGGIQLTWKTDNESNFTGFVVQKSTNGGKSFEVIDTLQSTGAGSYTFTDPAPGTGQITYRLAQSLVTGDTQLSKTLVFDYSGDLNVLKFMVYPTNTAQDIHIKLGKTYSNNIKINIISATGAMVKTLTTTDTDSVQENVGNLIKGLYIVEAIDATTGKRIGSAKFFKQ</sequence>
<dbReference type="AlphaFoldDB" id="A0A841JQ86"/>
<accession>A0A841JQ86</accession>
<evidence type="ECO:0000313" key="3">
    <source>
        <dbReference type="Proteomes" id="UP000548326"/>
    </source>
</evidence>
<comment type="caution">
    <text evidence="2">The sequence shown here is derived from an EMBL/GenBank/DDBJ whole genome shotgun (WGS) entry which is preliminary data.</text>
</comment>
<reference evidence="2 3" key="1">
    <citation type="submission" date="2020-08" db="EMBL/GenBank/DDBJ databases">
        <title>Genomic Encyclopedia of Type Strains, Phase IV (KMG-V): Genome sequencing to study the core and pangenomes of soil and plant-associated prokaryotes.</title>
        <authorList>
            <person name="Whitman W."/>
        </authorList>
    </citation>
    <scope>NUCLEOTIDE SEQUENCE [LARGE SCALE GENOMIC DNA]</scope>
    <source>
        <strain evidence="2 3">MP601</strain>
    </source>
</reference>
<dbReference type="RefSeq" id="WP_183589253.1">
    <property type="nucleotide sequence ID" value="NZ_JACHCA010000015.1"/>
</dbReference>
<protein>
    <recommendedName>
        <fullName evidence="4">Por secretion system C-terminal sorting domain-containing protein</fullName>
    </recommendedName>
</protein>
<proteinExistence type="predicted"/>
<dbReference type="Proteomes" id="UP000548326">
    <property type="component" value="Unassembled WGS sequence"/>
</dbReference>
<organism evidence="2 3">
    <name type="scientific">Mucilaginibacter lappiensis</name>
    <dbReference type="NCBI Taxonomy" id="354630"/>
    <lineage>
        <taxon>Bacteria</taxon>
        <taxon>Pseudomonadati</taxon>
        <taxon>Bacteroidota</taxon>
        <taxon>Sphingobacteriia</taxon>
        <taxon>Sphingobacteriales</taxon>
        <taxon>Sphingobacteriaceae</taxon>
        <taxon>Mucilaginibacter</taxon>
    </lineage>
</organism>
<feature type="signal peptide" evidence="1">
    <location>
        <begin position="1"/>
        <end position="24"/>
    </location>
</feature>
<gene>
    <name evidence="2" type="ORF">HDF22_004605</name>
</gene>
<name>A0A841JQ86_9SPHI</name>
<evidence type="ECO:0000313" key="2">
    <source>
        <dbReference type="EMBL" id="MBB6130465.1"/>
    </source>
</evidence>
<dbReference type="EMBL" id="JACHCA010000015">
    <property type="protein sequence ID" value="MBB6130465.1"/>
    <property type="molecule type" value="Genomic_DNA"/>
</dbReference>
<evidence type="ECO:0008006" key="4">
    <source>
        <dbReference type="Google" id="ProtNLM"/>
    </source>
</evidence>
<keyword evidence="1" id="KW-0732">Signal</keyword>
<feature type="chain" id="PRO_5032297192" description="Por secretion system C-terminal sorting domain-containing protein" evidence="1">
    <location>
        <begin position="25"/>
        <end position="1096"/>
    </location>
</feature>
<evidence type="ECO:0000256" key="1">
    <source>
        <dbReference type="SAM" id="SignalP"/>
    </source>
</evidence>